<feature type="domain" description="Signal transduction histidine kinase internal region" evidence="2">
    <location>
        <begin position="348"/>
        <end position="422"/>
    </location>
</feature>
<feature type="transmembrane region" description="Helical" evidence="1">
    <location>
        <begin position="206"/>
        <end position="229"/>
    </location>
</feature>
<dbReference type="Proteomes" id="UP000677244">
    <property type="component" value="Unassembled WGS sequence"/>
</dbReference>
<keyword evidence="4" id="KW-1185">Reference proteome</keyword>
<accession>A0ABS3Z2S8</accession>
<dbReference type="PANTHER" id="PTHR34220">
    <property type="entry name" value="SENSOR HISTIDINE KINASE YPDA"/>
    <property type="match status" value="1"/>
</dbReference>
<keyword evidence="1" id="KW-0472">Membrane</keyword>
<evidence type="ECO:0000313" key="3">
    <source>
        <dbReference type="EMBL" id="MBO9204328.1"/>
    </source>
</evidence>
<feature type="transmembrane region" description="Helical" evidence="1">
    <location>
        <begin position="236"/>
        <end position="256"/>
    </location>
</feature>
<evidence type="ECO:0000259" key="2">
    <source>
        <dbReference type="Pfam" id="PF06580"/>
    </source>
</evidence>
<dbReference type="EMBL" id="JAGHKO010000011">
    <property type="protein sequence ID" value="MBO9204328.1"/>
    <property type="molecule type" value="Genomic_DNA"/>
</dbReference>
<dbReference type="PANTHER" id="PTHR34220:SF7">
    <property type="entry name" value="SENSOR HISTIDINE KINASE YPDA"/>
    <property type="match status" value="1"/>
</dbReference>
<proteinExistence type="predicted"/>
<feature type="transmembrane region" description="Helical" evidence="1">
    <location>
        <begin position="176"/>
        <end position="194"/>
    </location>
</feature>
<protein>
    <submittedName>
        <fullName evidence="3">Histidine kinase</fullName>
    </submittedName>
</protein>
<feature type="transmembrane region" description="Helical" evidence="1">
    <location>
        <begin position="262"/>
        <end position="282"/>
    </location>
</feature>
<dbReference type="PROSITE" id="PS51257">
    <property type="entry name" value="PROKAR_LIPOPROTEIN"/>
    <property type="match status" value="1"/>
</dbReference>
<organism evidence="3 4">
    <name type="scientific">Niastella soli</name>
    <dbReference type="NCBI Taxonomy" id="2821487"/>
    <lineage>
        <taxon>Bacteria</taxon>
        <taxon>Pseudomonadati</taxon>
        <taxon>Bacteroidota</taxon>
        <taxon>Chitinophagia</taxon>
        <taxon>Chitinophagales</taxon>
        <taxon>Chitinophagaceae</taxon>
        <taxon>Niastella</taxon>
    </lineage>
</organism>
<sequence length="531" mass="60828">MQKWLLIAMLFLLSACSEPDIRYDASEARIAPPVNNSLYARVNIDLKEKHFTTPLGVKVHSFGAFEVFWDGTRLGQNGIPGTPTRAEAPGTETSYYQVPDALSGLGKHVVELKGTQVHLNEMGRSVMVKPESYLGLLRRPLIDLAFVNLMAGAFLIAAFYYVFLYLNSQAKTKTTLLFALICILFFALLVMEYIKFTIDIPYTRFYWRLSLVGWLTFAIAVLIPFYFIIHFKLPRPALLTALLASVLLFIYVFNYGHYDHTAHLYSLTWWISSVLVVIYACIKKRKGSLLVLQGLLLSMLISRYMYYDFSLYIAFTIILLCILYLQTNASRQLELAHRESQLLSSRLQLELVKKNIQPHFLRNTLTSLMDWIEETPAEGVKMIKALSGEFDLMMEMSEASLVPIRQEIDLCKRHLEVMQFRKEVNYVWTEEGVDETETIPPAVLLTLVENGITHNLPTENSLRFHLQFYRADGFKHYVLDCLGKSRPAGNTSGGNGFKYVKARLTESYRDNWQFEAACYDGGWRNQIQIGL</sequence>
<gene>
    <name evidence="3" type="ORF">J7I42_28835</name>
</gene>
<reference evidence="3 4" key="1">
    <citation type="submission" date="2021-03" db="EMBL/GenBank/DDBJ databases">
        <title>Assistant Professor.</title>
        <authorList>
            <person name="Huq M.A."/>
        </authorList>
    </citation>
    <scope>NUCLEOTIDE SEQUENCE [LARGE SCALE GENOMIC DNA]</scope>
    <source>
        <strain evidence="3 4">MAH-29</strain>
    </source>
</reference>
<dbReference type="InterPro" id="IPR010559">
    <property type="entry name" value="Sig_transdc_His_kin_internal"/>
</dbReference>
<feature type="transmembrane region" description="Helical" evidence="1">
    <location>
        <begin position="312"/>
        <end position="329"/>
    </location>
</feature>
<dbReference type="RefSeq" id="WP_209142788.1">
    <property type="nucleotide sequence ID" value="NZ_JAGHKO010000011.1"/>
</dbReference>
<keyword evidence="1" id="KW-0812">Transmembrane</keyword>
<feature type="transmembrane region" description="Helical" evidence="1">
    <location>
        <begin position="144"/>
        <end position="164"/>
    </location>
</feature>
<comment type="caution">
    <text evidence="3">The sequence shown here is derived from an EMBL/GenBank/DDBJ whole genome shotgun (WGS) entry which is preliminary data.</text>
</comment>
<dbReference type="InterPro" id="IPR050640">
    <property type="entry name" value="Bact_2-comp_sensor_kinase"/>
</dbReference>
<keyword evidence="3" id="KW-0808">Transferase</keyword>
<name>A0ABS3Z2S8_9BACT</name>
<dbReference type="Pfam" id="PF06580">
    <property type="entry name" value="His_kinase"/>
    <property type="match status" value="1"/>
</dbReference>
<keyword evidence="3" id="KW-0418">Kinase</keyword>
<dbReference type="GO" id="GO:0016301">
    <property type="term" value="F:kinase activity"/>
    <property type="evidence" value="ECO:0007669"/>
    <property type="project" value="UniProtKB-KW"/>
</dbReference>
<keyword evidence="1" id="KW-1133">Transmembrane helix</keyword>
<evidence type="ECO:0000313" key="4">
    <source>
        <dbReference type="Proteomes" id="UP000677244"/>
    </source>
</evidence>
<evidence type="ECO:0000256" key="1">
    <source>
        <dbReference type="SAM" id="Phobius"/>
    </source>
</evidence>